<dbReference type="InterPro" id="IPR036144">
    <property type="entry name" value="RibA-like_sf"/>
</dbReference>
<evidence type="ECO:0000256" key="5">
    <source>
        <dbReference type="ARBA" id="ARBA00005520"/>
    </source>
</evidence>
<feature type="site" description="Essential for catalytic activity" evidence="14">
    <location>
        <position position="140"/>
    </location>
</feature>
<sequence>MSINLVEQAQARLHNSISSTEEIIEAARNGLPYILVDAEDRENEGDIIIPAQFATPAQINFMARHARGLICLAMTEERARELRLPPMVMENNSGHGTAFTVSIEAREGVTTGISAYDRAHTVAVAIDPSKGCDDIVSPGHVFPLVARGGGVLVRTGHTEAAVDVSRLAGLIPAGVICEVLNEDGTMARLPDLVDFSRTHDIPIGTIADLISYRRRTERCVERVHEEAFETIYGTGFRLSVFRNTIDNVEHLALSRGRITPDTPTLVRMHRLDFVSDMLGPPTDRREYVARALARVGGHDGPGVVVFIRDPSTSAISERRSSAGPTRDQRIRDYGVGAQILLDLGVKDLILLSDSEARLSGIEGYGLRIVGREGLGGDD</sequence>
<dbReference type="Pfam" id="PF00925">
    <property type="entry name" value="GTP_cyclohydro2"/>
    <property type="match status" value="1"/>
</dbReference>
<feature type="binding site" evidence="14">
    <location>
        <position position="157"/>
    </location>
    <ligand>
        <name>Mg(2+)</name>
        <dbReference type="ChEBI" id="CHEBI:18420"/>
        <label>2</label>
    </ligand>
</feature>
<comment type="cofactor">
    <cofactor evidence="2">
        <name>Mn(2+)</name>
        <dbReference type="ChEBI" id="CHEBI:29035"/>
    </cofactor>
</comment>
<evidence type="ECO:0000256" key="11">
    <source>
        <dbReference type="ARBA" id="ARBA00022842"/>
    </source>
</evidence>
<dbReference type="SUPFAM" id="SSF142695">
    <property type="entry name" value="RibA-like"/>
    <property type="match status" value="1"/>
</dbReference>
<accession>A0A4S1XFG2</accession>
<dbReference type="UniPathway" id="UPA00275">
    <property type="reaction ID" value="UER00399"/>
</dbReference>
<feature type="binding site" evidence="14">
    <location>
        <position position="46"/>
    </location>
    <ligand>
        <name>D-ribulose 5-phosphate</name>
        <dbReference type="ChEBI" id="CHEBI:58121"/>
    </ligand>
</feature>
<comment type="cofactor">
    <cofactor evidence="14">
        <name>Mg(2+)</name>
        <dbReference type="ChEBI" id="CHEBI:18420"/>
    </cofactor>
    <cofactor evidence="14">
        <name>Mn(2+)</name>
        <dbReference type="ChEBI" id="CHEBI:29035"/>
    </cofactor>
    <text evidence="14">Binds 2 divalent metal cations per subunit. Magnesium or manganese.</text>
</comment>
<dbReference type="GO" id="GO:0000287">
    <property type="term" value="F:magnesium ion binding"/>
    <property type="evidence" value="ECO:0007669"/>
    <property type="project" value="UniProtKB-UniRule"/>
</dbReference>
<name>A0A4S1XFG2_9SPHN</name>
<comment type="similarity">
    <text evidence="14">Belongs to the DHBP synthase family.</text>
</comment>
<evidence type="ECO:0000256" key="6">
    <source>
        <dbReference type="ARBA" id="ARBA00008976"/>
    </source>
</evidence>
<dbReference type="NCBIfam" id="TIGR00506">
    <property type="entry name" value="ribB"/>
    <property type="match status" value="1"/>
</dbReference>
<evidence type="ECO:0000256" key="14">
    <source>
        <dbReference type="HAMAP-Rule" id="MF_00180"/>
    </source>
</evidence>
<dbReference type="InterPro" id="IPR017945">
    <property type="entry name" value="DHBP_synth_RibB-like_a/b_dom"/>
</dbReference>
<dbReference type="Gene3D" id="3.40.50.10990">
    <property type="entry name" value="GTP cyclohydrolase II"/>
    <property type="match status" value="1"/>
</dbReference>
<keyword evidence="11 14" id="KW-0460">Magnesium</keyword>
<dbReference type="RefSeq" id="WP_135963587.1">
    <property type="nucleotide sequence ID" value="NZ_SRXT01000003.1"/>
</dbReference>
<keyword evidence="12 14" id="KW-0464">Manganese</keyword>
<reference evidence="16 17" key="1">
    <citation type="submission" date="2019-04" db="EMBL/GenBank/DDBJ databases">
        <title>Sphingomonas psychrotolerans sp. nov., isolated from soil in the Tianshan Mountains, Xinjiang, China.</title>
        <authorList>
            <person name="Luo Y."/>
            <person name="Sheng H."/>
        </authorList>
    </citation>
    <scope>NUCLEOTIDE SEQUENCE [LARGE SCALE GENOMIC DNA]</scope>
    <source>
        <strain evidence="16 17">ZFGT-11</strain>
    </source>
</reference>
<evidence type="ECO:0000259" key="15">
    <source>
        <dbReference type="Pfam" id="PF00925"/>
    </source>
</evidence>
<evidence type="ECO:0000313" key="17">
    <source>
        <dbReference type="Proteomes" id="UP000306147"/>
    </source>
</evidence>
<evidence type="ECO:0000256" key="1">
    <source>
        <dbReference type="ARBA" id="ARBA00000141"/>
    </source>
</evidence>
<keyword evidence="9 14" id="KW-0686">Riboflavin biosynthesis</keyword>
<dbReference type="GO" id="GO:0005829">
    <property type="term" value="C:cytosol"/>
    <property type="evidence" value="ECO:0007669"/>
    <property type="project" value="TreeGrafter"/>
</dbReference>
<protein>
    <recommendedName>
        <fullName evidence="8 14">3,4-dihydroxy-2-butanone 4-phosphate synthase</fullName>
        <shortName evidence="14">DHBP synthase</shortName>
        <ecNumber evidence="7 14">4.1.99.12</ecNumber>
    </recommendedName>
</protein>
<dbReference type="InterPro" id="IPR000422">
    <property type="entry name" value="DHBP_synthase_RibB"/>
</dbReference>
<proteinExistence type="inferred from homology"/>
<dbReference type="InterPro" id="IPR032677">
    <property type="entry name" value="GTP_cyclohydro_II"/>
</dbReference>
<dbReference type="HAMAP" id="MF_00180">
    <property type="entry name" value="RibB"/>
    <property type="match status" value="1"/>
</dbReference>
<dbReference type="Proteomes" id="UP000306147">
    <property type="component" value="Unassembled WGS sequence"/>
</dbReference>
<dbReference type="OrthoDB" id="9793111at2"/>
<comment type="pathway">
    <text evidence="4 14">Cofactor biosynthesis; riboflavin biosynthesis; 2-hydroxy-3-oxobutyl phosphate from D-ribulose 5-phosphate: step 1/1.</text>
</comment>
<dbReference type="GO" id="GO:0009231">
    <property type="term" value="P:riboflavin biosynthetic process"/>
    <property type="evidence" value="ECO:0007669"/>
    <property type="project" value="UniProtKB-UniRule"/>
</dbReference>
<dbReference type="SUPFAM" id="SSF55821">
    <property type="entry name" value="YrdC/RibB"/>
    <property type="match status" value="1"/>
</dbReference>
<keyword evidence="13 14" id="KW-0456">Lyase</keyword>
<feature type="binding site" evidence="14">
    <location>
        <position position="42"/>
    </location>
    <ligand>
        <name>Mg(2+)</name>
        <dbReference type="ChEBI" id="CHEBI:18420"/>
        <label>2</label>
    </ligand>
</feature>
<dbReference type="GO" id="GO:0030145">
    <property type="term" value="F:manganese ion binding"/>
    <property type="evidence" value="ECO:0007669"/>
    <property type="project" value="UniProtKB-UniRule"/>
</dbReference>
<comment type="subunit">
    <text evidence="14">Homodimer.</text>
</comment>
<comment type="caution">
    <text evidence="16">The sequence shown here is derived from an EMBL/GenBank/DDBJ whole genome shotgun (WGS) entry which is preliminary data.</text>
</comment>
<dbReference type="PANTHER" id="PTHR21327:SF34">
    <property type="entry name" value="3,4-DIHYDROXY-2-BUTANONE 4-PHOSPHATE SYNTHASE"/>
    <property type="match status" value="1"/>
</dbReference>
<dbReference type="PANTHER" id="PTHR21327">
    <property type="entry name" value="GTP CYCLOHYDROLASE II-RELATED"/>
    <property type="match status" value="1"/>
</dbReference>
<feature type="binding site" evidence="14">
    <location>
        <begin position="41"/>
        <end position="42"/>
    </location>
    <ligand>
        <name>D-ribulose 5-phosphate</name>
        <dbReference type="ChEBI" id="CHEBI:58121"/>
    </ligand>
</feature>
<dbReference type="AlphaFoldDB" id="A0A4S1XFG2"/>
<feature type="binding site" evidence="14">
    <location>
        <begin position="154"/>
        <end position="158"/>
    </location>
    <ligand>
        <name>D-ribulose 5-phosphate</name>
        <dbReference type="ChEBI" id="CHEBI:58121"/>
    </ligand>
</feature>
<gene>
    <name evidence="14 16" type="primary">ribB</name>
    <name evidence="16" type="ORF">E5A73_09620</name>
</gene>
<evidence type="ECO:0000256" key="2">
    <source>
        <dbReference type="ARBA" id="ARBA00001936"/>
    </source>
</evidence>
<dbReference type="EC" id="4.1.99.12" evidence="7 14"/>
<feature type="binding site" evidence="14">
    <location>
        <position position="42"/>
    </location>
    <ligand>
        <name>Mg(2+)</name>
        <dbReference type="ChEBI" id="CHEBI:18420"/>
        <label>1</label>
    </ligand>
</feature>
<keyword evidence="17" id="KW-1185">Reference proteome</keyword>
<evidence type="ECO:0000256" key="13">
    <source>
        <dbReference type="ARBA" id="ARBA00023239"/>
    </source>
</evidence>
<comment type="similarity">
    <text evidence="5">In the N-terminal section; belongs to the DHBP synthase family.</text>
</comment>
<dbReference type="FunFam" id="3.90.870.10:FF:000001">
    <property type="entry name" value="Riboflavin biosynthesis protein RibBA"/>
    <property type="match status" value="1"/>
</dbReference>
<evidence type="ECO:0000256" key="7">
    <source>
        <dbReference type="ARBA" id="ARBA00012153"/>
    </source>
</evidence>
<evidence type="ECO:0000256" key="12">
    <source>
        <dbReference type="ARBA" id="ARBA00023211"/>
    </source>
</evidence>
<dbReference type="PIRSF" id="PIRSF001259">
    <property type="entry name" value="RibA"/>
    <property type="match status" value="1"/>
</dbReference>
<dbReference type="Pfam" id="PF00926">
    <property type="entry name" value="DHBP_synthase"/>
    <property type="match status" value="1"/>
</dbReference>
<evidence type="ECO:0000256" key="4">
    <source>
        <dbReference type="ARBA" id="ARBA00004904"/>
    </source>
</evidence>
<keyword evidence="10 14" id="KW-0479">Metal-binding</keyword>
<feature type="site" description="Essential for catalytic activity" evidence="14">
    <location>
        <position position="178"/>
    </location>
</feature>
<evidence type="ECO:0000313" key="16">
    <source>
        <dbReference type="EMBL" id="TGX54350.1"/>
    </source>
</evidence>
<evidence type="ECO:0000256" key="9">
    <source>
        <dbReference type="ARBA" id="ARBA00022619"/>
    </source>
</evidence>
<evidence type="ECO:0000256" key="8">
    <source>
        <dbReference type="ARBA" id="ARBA00018836"/>
    </source>
</evidence>
<organism evidence="16 17">
    <name type="scientific">Sphingomonas gei</name>
    <dbReference type="NCBI Taxonomy" id="1395960"/>
    <lineage>
        <taxon>Bacteria</taxon>
        <taxon>Pseudomonadati</taxon>
        <taxon>Pseudomonadota</taxon>
        <taxon>Alphaproteobacteria</taxon>
        <taxon>Sphingomonadales</taxon>
        <taxon>Sphingomonadaceae</taxon>
        <taxon>Sphingomonas</taxon>
    </lineage>
</organism>
<comment type="similarity">
    <text evidence="6">In the C-terminal section; belongs to the GTP cyclohydrolase II family.</text>
</comment>
<evidence type="ECO:0000256" key="10">
    <source>
        <dbReference type="ARBA" id="ARBA00022723"/>
    </source>
</evidence>
<dbReference type="GO" id="GO:0008686">
    <property type="term" value="F:3,4-dihydroxy-2-butanone-4-phosphate synthase activity"/>
    <property type="evidence" value="ECO:0007669"/>
    <property type="project" value="UniProtKB-UniRule"/>
</dbReference>
<evidence type="ECO:0000256" key="3">
    <source>
        <dbReference type="ARBA" id="ARBA00002284"/>
    </source>
</evidence>
<dbReference type="Gene3D" id="3.90.870.10">
    <property type="entry name" value="DHBP synthase"/>
    <property type="match status" value="1"/>
</dbReference>
<feature type="domain" description="GTP cyclohydrolase II" evidence="15">
    <location>
        <begin position="222"/>
        <end position="371"/>
    </location>
</feature>
<comment type="catalytic activity">
    <reaction evidence="1 14">
        <text>D-ribulose 5-phosphate = (2S)-2-hydroxy-3-oxobutyl phosphate + formate + H(+)</text>
        <dbReference type="Rhea" id="RHEA:18457"/>
        <dbReference type="ChEBI" id="CHEBI:15378"/>
        <dbReference type="ChEBI" id="CHEBI:15740"/>
        <dbReference type="ChEBI" id="CHEBI:58121"/>
        <dbReference type="ChEBI" id="CHEBI:58830"/>
        <dbReference type="EC" id="4.1.99.12"/>
    </reaction>
</comment>
<comment type="function">
    <text evidence="3 14">Catalyzes the conversion of D-ribulose 5-phosphate to formate and 3,4-dihydroxy-2-butanone 4-phosphate.</text>
</comment>
<dbReference type="EMBL" id="SRXT01000003">
    <property type="protein sequence ID" value="TGX54350.1"/>
    <property type="molecule type" value="Genomic_DNA"/>
</dbReference>